<dbReference type="InterPro" id="IPR041698">
    <property type="entry name" value="Methyltransf_25"/>
</dbReference>
<gene>
    <name evidence="2" type="ORF">DK847_07605</name>
</gene>
<dbReference type="InterPro" id="IPR029063">
    <property type="entry name" value="SAM-dependent_MTases_sf"/>
</dbReference>
<accession>A0A2W2BMV3</accession>
<dbReference type="Proteomes" id="UP000248795">
    <property type="component" value="Unassembled WGS sequence"/>
</dbReference>
<reference evidence="3" key="1">
    <citation type="submission" date="2018-06" db="EMBL/GenBank/DDBJ databases">
        <title>Aestuariibacter litoralis strain KCTC 52945T.</title>
        <authorList>
            <person name="Li X."/>
            <person name="Salam N."/>
            <person name="Li J.-L."/>
            <person name="Chen Y.-M."/>
            <person name="Yang Z.-W."/>
            <person name="Zhang L.-Y."/>
            <person name="Han M.-X."/>
            <person name="Xiao M."/>
            <person name="Li W.-J."/>
        </authorList>
    </citation>
    <scope>NUCLEOTIDE SEQUENCE [LARGE SCALE GENOMIC DNA]</scope>
    <source>
        <strain evidence="3">KCTC 52945</strain>
    </source>
</reference>
<keyword evidence="2" id="KW-0489">Methyltransferase</keyword>
<organism evidence="2 3">
    <name type="scientific">Aestuariivirga litoralis</name>
    <dbReference type="NCBI Taxonomy" id="2650924"/>
    <lineage>
        <taxon>Bacteria</taxon>
        <taxon>Pseudomonadati</taxon>
        <taxon>Pseudomonadota</taxon>
        <taxon>Alphaproteobacteria</taxon>
        <taxon>Hyphomicrobiales</taxon>
        <taxon>Aestuariivirgaceae</taxon>
        <taxon>Aestuariivirga</taxon>
    </lineage>
</organism>
<dbReference type="CDD" id="cd02440">
    <property type="entry name" value="AdoMet_MTases"/>
    <property type="match status" value="1"/>
</dbReference>
<proteinExistence type="predicted"/>
<dbReference type="Pfam" id="PF13649">
    <property type="entry name" value="Methyltransf_25"/>
    <property type="match status" value="1"/>
</dbReference>
<dbReference type="EMBL" id="QKVK01000003">
    <property type="protein sequence ID" value="PZF77187.1"/>
    <property type="molecule type" value="Genomic_DNA"/>
</dbReference>
<sequence length="273" mass="30745">MTDEYFAQNRLNWDDRAEIHLKDAAGGYRIAAFLAGADNLHDIEHEEIGDVAGLSIAHLQCHIGIDTLCLARRGARCVGLDFSPKSVAAARLLAAQTGLDARFVEGNVYDARSLIDGMFDMVYVTWGAIGWLPDIRRWAGVVASLLKPGGRLYLLEGHPSFMQLDEKAEQLRIGFDWRYPPDRPLTTQEETTYTGDTTRIAHPVTHEWIHPLSEVVNSVIDAGLAITRLNEHERLAWQFAPWMVPVEGRRRMWMLPEGFPKMPVAYSLQARKP</sequence>
<evidence type="ECO:0000313" key="3">
    <source>
        <dbReference type="Proteomes" id="UP000248795"/>
    </source>
</evidence>
<dbReference type="Gene3D" id="3.40.50.150">
    <property type="entry name" value="Vaccinia Virus protein VP39"/>
    <property type="match status" value="1"/>
</dbReference>
<dbReference type="GO" id="GO:0032259">
    <property type="term" value="P:methylation"/>
    <property type="evidence" value="ECO:0007669"/>
    <property type="project" value="UniProtKB-KW"/>
</dbReference>
<name>A0A2W2BMV3_9HYPH</name>
<dbReference type="GO" id="GO:0008757">
    <property type="term" value="F:S-adenosylmethionine-dependent methyltransferase activity"/>
    <property type="evidence" value="ECO:0007669"/>
    <property type="project" value="InterPro"/>
</dbReference>
<evidence type="ECO:0000313" key="2">
    <source>
        <dbReference type="EMBL" id="PZF77187.1"/>
    </source>
</evidence>
<keyword evidence="2" id="KW-0808">Transferase</keyword>
<protein>
    <submittedName>
        <fullName evidence="2">Class I SAM-dependent methyltransferase</fullName>
    </submittedName>
</protein>
<comment type="caution">
    <text evidence="2">The sequence shown here is derived from an EMBL/GenBank/DDBJ whole genome shotgun (WGS) entry which is preliminary data.</text>
</comment>
<keyword evidence="3" id="KW-1185">Reference proteome</keyword>
<evidence type="ECO:0000259" key="1">
    <source>
        <dbReference type="Pfam" id="PF13649"/>
    </source>
</evidence>
<dbReference type="RefSeq" id="WP_111197454.1">
    <property type="nucleotide sequence ID" value="NZ_QKVK01000003.1"/>
</dbReference>
<dbReference type="SUPFAM" id="SSF53335">
    <property type="entry name" value="S-adenosyl-L-methionine-dependent methyltransferases"/>
    <property type="match status" value="1"/>
</dbReference>
<dbReference type="AlphaFoldDB" id="A0A2W2BMV3"/>
<feature type="domain" description="Methyltransferase" evidence="1">
    <location>
        <begin position="59"/>
        <end position="150"/>
    </location>
</feature>